<sequence>MEYPKEDIIWPTVVDIAKPYYEAMQQHKLLIQHCSSCQTSLPPAQKVCDECGGNELEWFEAKGTGVIYSYVVFHRSFHPYYDDKIPYTVALVELTEGPRVMGHIVASDGQPYQVGTAVRAHFKKIDKKNELLYFKLDGEEH</sequence>
<dbReference type="InterPro" id="IPR022002">
    <property type="entry name" value="ChsH2_Znr"/>
</dbReference>
<dbReference type="PANTHER" id="PTHR34075">
    <property type="entry name" value="BLR3430 PROTEIN"/>
    <property type="match status" value="1"/>
</dbReference>
<reference evidence="3 4" key="1">
    <citation type="journal article" date="2013" name="Genome Announc.">
        <title>Genome Sequence of the Pyrene- and Fluoranthene-Degrading Bacterium Cycloclasticus sp. Strain PY97M.</title>
        <authorList>
            <person name="Cui Z."/>
            <person name="Xu G."/>
            <person name="Li Q."/>
            <person name="Gao W."/>
            <person name="Zheng L."/>
        </authorList>
    </citation>
    <scope>NUCLEOTIDE SEQUENCE [LARGE SCALE GENOMIC DNA]</scope>
    <source>
        <strain evidence="3 4">PY97M</strain>
    </source>
</reference>
<dbReference type="EMBL" id="ASHL01000009">
    <property type="protein sequence ID" value="EPD12509.1"/>
    <property type="molecule type" value="Genomic_DNA"/>
</dbReference>
<dbReference type="SUPFAM" id="SSF50249">
    <property type="entry name" value="Nucleic acid-binding proteins"/>
    <property type="match status" value="1"/>
</dbReference>
<dbReference type="Gene3D" id="6.10.30.10">
    <property type="match status" value="1"/>
</dbReference>
<dbReference type="InterPro" id="IPR002878">
    <property type="entry name" value="ChsH2_C"/>
</dbReference>
<dbReference type="Pfam" id="PF12172">
    <property type="entry name" value="zf-ChsH2"/>
    <property type="match status" value="1"/>
</dbReference>
<dbReference type="RefSeq" id="WP_015006992.1">
    <property type="nucleotide sequence ID" value="NZ_FQZJ01000001.1"/>
</dbReference>
<name>A0AB33YZH4_9GAMM</name>
<accession>A0AB33YZH4</accession>
<gene>
    <name evidence="3" type="ORF">L196_09434</name>
</gene>
<feature type="domain" description="ChsH2 C-terminal OB-fold" evidence="1">
    <location>
        <begin position="58"/>
        <end position="123"/>
    </location>
</feature>
<proteinExistence type="predicted"/>
<dbReference type="InterPro" id="IPR052513">
    <property type="entry name" value="Thioester_dehydratase-like"/>
</dbReference>
<protein>
    <recommendedName>
        <fullName evidence="5">DUF35 domain-containing protein</fullName>
    </recommendedName>
</protein>
<organism evidence="3 4">
    <name type="scientific">Cycloclasticus pugetii</name>
    <dbReference type="NCBI Taxonomy" id="34068"/>
    <lineage>
        <taxon>Bacteria</taxon>
        <taxon>Pseudomonadati</taxon>
        <taxon>Pseudomonadota</taxon>
        <taxon>Gammaproteobacteria</taxon>
        <taxon>Thiotrichales</taxon>
        <taxon>Piscirickettsiaceae</taxon>
        <taxon>Cycloclasticus</taxon>
    </lineage>
</organism>
<evidence type="ECO:0008006" key="5">
    <source>
        <dbReference type="Google" id="ProtNLM"/>
    </source>
</evidence>
<dbReference type="InterPro" id="IPR012340">
    <property type="entry name" value="NA-bd_OB-fold"/>
</dbReference>
<keyword evidence="4" id="KW-1185">Reference proteome</keyword>
<evidence type="ECO:0000259" key="2">
    <source>
        <dbReference type="Pfam" id="PF12172"/>
    </source>
</evidence>
<evidence type="ECO:0000313" key="3">
    <source>
        <dbReference type="EMBL" id="EPD12509.1"/>
    </source>
</evidence>
<feature type="domain" description="ChsH2 rubredoxin-like zinc ribbon" evidence="2">
    <location>
        <begin position="23"/>
        <end position="57"/>
    </location>
</feature>
<dbReference type="Pfam" id="PF01796">
    <property type="entry name" value="OB_ChsH2_C"/>
    <property type="match status" value="1"/>
</dbReference>
<evidence type="ECO:0000313" key="4">
    <source>
        <dbReference type="Proteomes" id="UP000015462"/>
    </source>
</evidence>
<comment type="caution">
    <text evidence="3">The sequence shown here is derived from an EMBL/GenBank/DDBJ whole genome shotgun (WGS) entry which is preliminary data.</text>
</comment>
<dbReference type="Proteomes" id="UP000015462">
    <property type="component" value="Unassembled WGS sequence"/>
</dbReference>
<evidence type="ECO:0000259" key="1">
    <source>
        <dbReference type="Pfam" id="PF01796"/>
    </source>
</evidence>
<dbReference type="PANTHER" id="PTHR34075:SF5">
    <property type="entry name" value="BLR3430 PROTEIN"/>
    <property type="match status" value="1"/>
</dbReference>
<dbReference type="AlphaFoldDB" id="A0AB33YZH4"/>